<keyword evidence="1" id="KW-0732">Signal</keyword>
<dbReference type="OrthoDB" id="370434at2"/>
<dbReference type="STRING" id="225004.SAMN02745152_01296"/>
<gene>
    <name evidence="2" type="ORF">SAMN02745152_01296</name>
</gene>
<dbReference type="PROSITE" id="PS51257">
    <property type="entry name" value="PROKAR_LIPOPROTEIN"/>
    <property type="match status" value="1"/>
</dbReference>
<dbReference type="RefSeq" id="WP_078931036.1">
    <property type="nucleotide sequence ID" value="NZ_FUXC01000006.1"/>
</dbReference>
<evidence type="ECO:0000313" key="3">
    <source>
        <dbReference type="Proteomes" id="UP000190395"/>
    </source>
</evidence>
<proteinExistence type="predicted"/>
<feature type="signal peptide" evidence="1">
    <location>
        <begin position="1"/>
        <end position="20"/>
    </location>
</feature>
<feature type="chain" id="PRO_5013182414" evidence="1">
    <location>
        <begin position="21"/>
        <end position="454"/>
    </location>
</feature>
<name>A0A1T4NQ65_9SPIR</name>
<dbReference type="EMBL" id="FUXC01000006">
    <property type="protein sequence ID" value="SJZ80938.1"/>
    <property type="molecule type" value="Genomic_DNA"/>
</dbReference>
<evidence type="ECO:0000256" key="1">
    <source>
        <dbReference type="SAM" id="SignalP"/>
    </source>
</evidence>
<organism evidence="2 3">
    <name type="scientific">Treponema berlinense</name>
    <dbReference type="NCBI Taxonomy" id="225004"/>
    <lineage>
        <taxon>Bacteria</taxon>
        <taxon>Pseudomonadati</taxon>
        <taxon>Spirochaetota</taxon>
        <taxon>Spirochaetia</taxon>
        <taxon>Spirochaetales</taxon>
        <taxon>Treponemataceae</taxon>
        <taxon>Treponema</taxon>
    </lineage>
</organism>
<protein>
    <submittedName>
        <fullName evidence="2">Peptidase M30</fullName>
    </submittedName>
</protein>
<dbReference type="Proteomes" id="UP000190395">
    <property type="component" value="Unassembled WGS sequence"/>
</dbReference>
<accession>A0A1T4NQ65</accession>
<sequence length="454" mass="50923">MLYKKNLFFAVFATLFLASCDLDLSLTTEADSSTTSSTTASTVSWDASQSDIFELSADVTTVNISNATSGKTLYFVRRNTGSETISSKNIRTLTAASQRQADSDVSEDFLEFDEEIPNLQKGFAGCFIPEQIDLKNYASSARSVSVPSGTAISGKTGETKEIYVDNNTNISTFVQKSATLRAVGTYCYVWVVDDFYSSTAGENKVDSAIAQEYADAFDKMYPMITNVFGKESDVIFYYYGWRNMEDYSSTGTKINIVVYDIGNDYSLSENQQCGIVGYFYAKDYIYNYSEKGVTSNNGKYFYIDSGYANSNFDTTISTLAHEFQHMVNYNQKKVSHDLTSGQWYNEMLSMLCEDMMQEHLGIKDEDSPKARTKVFNEYYYYSGISEYNSKNQICSYATAFSFGSFIARNFGGAELVQKISKNSLVDNDSITDAVNSLNGTKYTYDDLFEKYLLK</sequence>
<keyword evidence="3" id="KW-1185">Reference proteome</keyword>
<dbReference type="Pfam" id="PF10460">
    <property type="entry name" value="Peptidase_M30"/>
    <property type="match status" value="1"/>
</dbReference>
<dbReference type="InterPro" id="IPR019501">
    <property type="entry name" value="Peptidase_M30_hyicolysin"/>
</dbReference>
<dbReference type="GeneID" id="303367535"/>
<evidence type="ECO:0000313" key="2">
    <source>
        <dbReference type="EMBL" id="SJZ80938.1"/>
    </source>
</evidence>
<reference evidence="2 3" key="1">
    <citation type="submission" date="2017-02" db="EMBL/GenBank/DDBJ databases">
        <authorList>
            <person name="Peterson S.W."/>
        </authorList>
    </citation>
    <scope>NUCLEOTIDE SEQUENCE [LARGE SCALE GENOMIC DNA]</scope>
    <source>
        <strain evidence="2 3">ATCC BAA-909</strain>
    </source>
</reference>
<dbReference type="AlphaFoldDB" id="A0A1T4NQ65"/>